<sequence length="311" mass="33557">MSKPVVFVCGITGTQGHAVGTAFTSHAVPLRALVRDPSTPAATQLGDAFGDALTVFHGDYDNATALHDAMTGCTALFLNLSPSFTDPSAEVRHAEALLAAAKVAGVTHIIYSSGLSVNDPERLPHWDPKSFTAAVLLSKATIEEKVQTAGFPRWTILRPGNFMANYTLPLVRMYPGLTTTGRWSTALLPDSVLPMIDPATIGAFAAAAVLDPTRFHEQAIEIADEFMTLDELMPKLSAAAGRHLQAVHMTEEEIEAQKGANPMVAAMLMMRDLSIFVDLAKVKSWGVPLSSFDRFLERERSCVLETYGETQ</sequence>
<protein>
    <recommendedName>
        <fullName evidence="4">NmrA-like domain-containing protein</fullName>
    </recommendedName>
</protein>
<accession>A0A9Q8Q687</accession>
<dbReference type="KEGG" id="ptkz:JDV02_000507"/>
<dbReference type="InterPro" id="IPR051164">
    <property type="entry name" value="NmrA-like_oxidored"/>
</dbReference>
<dbReference type="PANTHER" id="PTHR42748">
    <property type="entry name" value="NITROGEN METABOLITE REPRESSION PROTEIN NMRA FAMILY MEMBER"/>
    <property type="match status" value="1"/>
</dbReference>
<dbReference type="Gene3D" id="3.40.50.720">
    <property type="entry name" value="NAD(P)-binding Rossmann-like Domain"/>
    <property type="match status" value="1"/>
</dbReference>
<evidence type="ECO:0000259" key="4">
    <source>
        <dbReference type="Pfam" id="PF05368"/>
    </source>
</evidence>
<dbReference type="GO" id="GO:0005634">
    <property type="term" value="C:nucleus"/>
    <property type="evidence" value="ECO:0007669"/>
    <property type="project" value="TreeGrafter"/>
</dbReference>
<reference evidence="5" key="1">
    <citation type="submission" date="2021-11" db="EMBL/GenBank/DDBJ databases">
        <title>Purpureocillium_takamizusanense_genome.</title>
        <authorList>
            <person name="Nguyen N.-H."/>
        </authorList>
    </citation>
    <scope>NUCLEOTIDE SEQUENCE</scope>
    <source>
        <strain evidence="5">PT3</strain>
    </source>
</reference>
<dbReference type="RefSeq" id="XP_047837281.1">
    <property type="nucleotide sequence ID" value="XM_047981323.1"/>
</dbReference>
<dbReference type="Proteomes" id="UP000829364">
    <property type="component" value="Chromosome 1"/>
</dbReference>
<evidence type="ECO:0000313" key="6">
    <source>
        <dbReference type="Proteomes" id="UP000829364"/>
    </source>
</evidence>
<proteinExistence type="inferred from homology"/>
<dbReference type="InterPro" id="IPR008030">
    <property type="entry name" value="NmrA-like"/>
</dbReference>
<dbReference type="PANTHER" id="PTHR42748:SF30">
    <property type="entry name" value="NMRA-LIKE DOMAIN-CONTAINING PROTEIN"/>
    <property type="match status" value="1"/>
</dbReference>
<feature type="domain" description="NmrA-like" evidence="4">
    <location>
        <begin position="4"/>
        <end position="257"/>
    </location>
</feature>
<dbReference type="Pfam" id="PF05368">
    <property type="entry name" value="NmrA"/>
    <property type="match status" value="1"/>
</dbReference>
<comment type="similarity">
    <text evidence="1">Belongs to the NmrA-type oxidoreductase family.</text>
</comment>
<name>A0A9Q8Q687_9HYPO</name>
<keyword evidence="6" id="KW-1185">Reference proteome</keyword>
<gene>
    <name evidence="5" type="ORF">JDV02_000507</name>
</gene>
<dbReference type="SUPFAM" id="SSF51735">
    <property type="entry name" value="NAD(P)-binding Rossmann-fold domains"/>
    <property type="match status" value="1"/>
</dbReference>
<evidence type="ECO:0000256" key="3">
    <source>
        <dbReference type="ARBA" id="ARBA00023002"/>
    </source>
</evidence>
<dbReference type="GeneID" id="72062472"/>
<dbReference type="EMBL" id="CP086354">
    <property type="protein sequence ID" value="UNI13800.1"/>
    <property type="molecule type" value="Genomic_DNA"/>
</dbReference>
<dbReference type="InterPro" id="IPR036291">
    <property type="entry name" value="NAD(P)-bd_dom_sf"/>
</dbReference>
<keyword evidence="3" id="KW-0560">Oxidoreductase</keyword>
<keyword evidence="2" id="KW-0521">NADP</keyword>
<evidence type="ECO:0000313" key="5">
    <source>
        <dbReference type="EMBL" id="UNI13800.1"/>
    </source>
</evidence>
<organism evidence="5 6">
    <name type="scientific">Purpureocillium takamizusanense</name>
    <dbReference type="NCBI Taxonomy" id="2060973"/>
    <lineage>
        <taxon>Eukaryota</taxon>
        <taxon>Fungi</taxon>
        <taxon>Dikarya</taxon>
        <taxon>Ascomycota</taxon>
        <taxon>Pezizomycotina</taxon>
        <taxon>Sordariomycetes</taxon>
        <taxon>Hypocreomycetidae</taxon>
        <taxon>Hypocreales</taxon>
        <taxon>Ophiocordycipitaceae</taxon>
        <taxon>Purpureocillium</taxon>
    </lineage>
</organism>
<evidence type="ECO:0000256" key="1">
    <source>
        <dbReference type="ARBA" id="ARBA00006328"/>
    </source>
</evidence>
<evidence type="ECO:0000256" key="2">
    <source>
        <dbReference type="ARBA" id="ARBA00022857"/>
    </source>
</evidence>
<dbReference type="AlphaFoldDB" id="A0A9Q8Q687"/>
<dbReference type="OrthoDB" id="419598at2759"/>
<dbReference type="GO" id="GO:0016491">
    <property type="term" value="F:oxidoreductase activity"/>
    <property type="evidence" value="ECO:0007669"/>
    <property type="project" value="UniProtKB-KW"/>
</dbReference>